<keyword evidence="3" id="KW-1133">Transmembrane helix</keyword>
<dbReference type="RefSeq" id="XP_033232517.1">
    <property type="nucleotide sequence ID" value="XM_033376626.1"/>
</dbReference>
<dbReference type="FunCoup" id="A0A6I8VNB7">
    <property type="interactions" value="328"/>
</dbReference>
<sequence length="473" mass="54141">MKEWLKISCLLCIFGCVREIRPSEPYVTEYLLGPWRNITETQLTHDVYPVGTYAYLVQLVFVFLITDFLRYKPLIITIGATGVIIWSMLIWTTSLLSLQILEFFYGTYMAAEVAYFTYIYAKVDKKYYPRVTSHTRAAMFVGKLVSGITSQLMINLELMNYKELNYITLASEWQDMPFQKQRLIQPVLFSAQIMAMLWAFGLPRVDKSLYFHREESYDTPEAISDQSSYTQTELPGDSSMEVSSQSQADIAKQPRAMRLLWIHFRSAYTNGRVIQWSLWYAIGLAGYLQVTYYMQVLWKVIEPEPLIAWNGAVDAVLTALAALSALAAGYLHTDRLNPRTSLLILAFFSALEGGCVLICCWTHNIYWSYVGFVLFGGLYGFTITVSSAEVARHLQEDSFGLVFGFNTLIALIFQSLLTMIFVTETGFELDAVGQYTAYAFYFICVGVLYLISVLVEYLWFRAATREKLENTLE</sequence>
<feature type="transmembrane region" description="Helical" evidence="3">
    <location>
        <begin position="342"/>
        <end position="363"/>
    </location>
</feature>
<dbReference type="PIRSF" id="PIRSF028739">
    <property type="entry name" value="Folate_carrier"/>
    <property type="match status" value="1"/>
</dbReference>
<keyword evidence="4" id="KW-0732">Signal</keyword>
<dbReference type="Gene3D" id="1.20.1250.20">
    <property type="entry name" value="MFS general substrate transporter like domains"/>
    <property type="match status" value="1"/>
</dbReference>
<dbReference type="GO" id="GO:0005886">
    <property type="term" value="C:plasma membrane"/>
    <property type="evidence" value="ECO:0007669"/>
    <property type="project" value="UniProtKB-UniRule"/>
</dbReference>
<keyword evidence="2 3" id="KW-0472">Membrane</keyword>
<proteinExistence type="inferred from homology"/>
<dbReference type="NCBIfam" id="TIGR00806">
    <property type="entry name" value="rfc"/>
    <property type="match status" value="1"/>
</dbReference>
<feature type="transmembrane region" description="Helical" evidence="3">
    <location>
        <begin position="73"/>
        <end position="91"/>
    </location>
</feature>
<reference evidence="5" key="1">
    <citation type="submission" date="2024-06" db="UniProtKB">
        <authorList>
            <consortium name="RefSeq"/>
        </authorList>
    </citation>
    <scope>NUCLEOTIDE SEQUENCE [LARGE SCALE GENOMIC DNA]</scope>
    <source>
        <strain evidence="5">MV2-25</strain>
    </source>
</reference>
<feature type="transmembrane region" description="Helical" evidence="3">
    <location>
        <begin position="435"/>
        <end position="460"/>
    </location>
</feature>
<keyword evidence="5" id="KW-1185">Reference proteome</keyword>
<keyword evidence="2" id="KW-0813">Transport</keyword>
<organism evidence="5 6">
    <name type="scientific">Drosophila pseudoobscura pseudoobscura</name>
    <name type="common">Fruit fly</name>
    <dbReference type="NCBI Taxonomy" id="46245"/>
    <lineage>
        <taxon>Eukaryota</taxon>
        <taxon>Metazoa</taxon>
        <taxon>Ecdysozoa</taxon>
        <taxon>Arthropoda</taxon>
        <taxon>Hexapoda</taxon>
        <taxon>Insecta</taxon>
        <taxon>Pterygota</taxon>
        <taxon>Neoptera</taxon>
        <taxon>Endopterygota</taxon>
        <taxon>Diptera</taxon>
        <taxon>Brachycera</taxon>
        <taxon>Muscomorpha</taxon>
        <taxon>Ephydroidea</taxon>
        <taxon>Drosophilidae</taxon>
        <taxon>Drosophila</taxon>
        <taxon>Sophophora</taxon>
    </lineage>
</organism>
<dbReference type="InParanoid" id="A0A6I8VNB7"/>
<comment type="similarity">
    <text evidence="1 2">Belongs to the reduced folate carrier (RFC) transporter (TC 2.A.48) family.</text>
</comment>
<gene>
    <name evidence="6" type="primary">LOC4803111</name>
</gene>
<feature type="transmembrane region" description="Helical" evidence="3">
    <location>
        <begin position="273"/>
        <end position="294"/>
    </location>
</feature>
<feature type="signal peptide" evidence="4">
    <location>
        <begin position="1"/>
        <end position="19"/>
    </location>
</feature>
<dbReference type="Proteomes" id="UP000001819">
    <property type="component" value="Chromosome 2"/>
</dbReference>
<evidence type="ECO:0000313" key="6">
    <source>
        <dbReference type="RefSeq" id="XP_033232517.1"/>
    </source>
</evidence>
<accession>A0A6I8VNB7</accession>
<dbReference type="ExpressionAtlas" id="A0A6I8VNB7">
    <property type="expression patterns" value="baseline"/>
</dbReference>
<dbReference type="PANTHER" id="PTHR10686:SF18">
    <property type="entry name" value="IP11787P-RELATED"/>
    <property type="match status" value="1"/>
</dbReference>
<protein>
    <submittedName>
        <fullName evidence="6">Thiamine transporter 1 isoform X1</fullName>
    </submittedName>
</protein>
<feature type="transmembrane region" description="Helical" evidence="3">
    <location>
        <begin position="400"/>
        <end position="423"/>
    </location>
</feature>
<dbReference type="SUPFAM" id="SSF103473">
    <property type="entry name" value="MFS general substrate transporter"/>
    <property type="match status" value="1"/>
</dbReference>
<keyword evidence="3" id="KW-0812">Transmembrane</keyword>
<dbReference type="PANTHER" id="PTHR10686">
    <property type="entry name" value="FOLATE TRANSPORTER"/>
    <property type="match status" value="1"/>
</dbReference>
<dbReference type="InterPro" id="IPR002666">
    <property type="entry name" value="Folate_carrier"/>
</dbReference>
<name>A0A6I8VNB7_DROPS</name>
<feature type="transmembrane region" description="Helical" evidence="3">
    <location>
        <begin position="369"/>
        <end position="388"/>
    </location>
</feature>
<feature type="transmembrane region" description="Helical" evidence="3">
    <location>
        <begin position="103"/>
        <end position="121"/>
    </location>
</feature>
<feature type="transmembrane region" description="Helical" evidence="3">
    <location>
        <begin position="46"/>
        <end position="66"/>
    </location>
</feature>
<evidence type="ECO:0000256" key="4">
    <source>
        <dbReference type="SAM" id="SignalP"/>
    </source>
</evidence>
<comment type="subcellular location">
    <subcellularLocation>
        <location evidence="2">Membrane</location>
        <topology evidence="2">Multi-pass membrane protein</topology>
    </subcellularLocation>
</comment>
<dbReference type="InterPro" id="IPR036259">
    <property type="entry name" value="MFS_trans_sf"/>
</dbReference>
<evidence type="ECO:0000256" key="3">
    <source>
        <dbReference type="SAM" id="Phobius"/>
    </source>
</evidence>
<reference evidence="6" key="2">
    <citation type="submission" date="2025-08" db="UniProtKB">
        <authorList>
            <consortium name="RefSeq"/>
        </authorList>
    </citation>
    <scope>IDENTIFICATION</scope>
    <source>
        <strain evidence="6">MV-25-SWS-2005</strain>
        <tissue evidence="6">Whole body</tissue>
    </source>
</reference>
<evidence type="ECO:0000313" key="5">
    <source>
        <dbReference type="Proteomes" id="UP000001819"/>
    </source>
</evidence>
<evidence type="ECO:0000256" key="1">
    <source>
        <dbReference type="ARBA" id="ARBA00005773"/>
    </source>
</evidence>
<dbReference type="GO" id="GO:0090482">
    <property type="term" value="F:vitamin transmembrane transporter activity"/>
    <property type="evidence" value="ECO:0007669"/>
    <property type="project" value="InterPro"/>
</dbReference>
<feature type="chain" id="PRO_5026183202" evidence="4">
    <location>
        <begin position="20"/>
        <end position="473"/>
    </location>
</feature>
<evidence type="ECO:0000256" key="2">
    <source>
        <dbReference type="PIRNR" id="PIRNR028739"/>
    </source>
</evidence>
<feature type="transmembrane region" description="Helical" evidence="3">
    <location>
        <begin position="306"/>
        <end position="330"/>
    </location>
</feature>
<dbReference type="Pfam" id="PF01770">
    <property type="entry name" value="Folate_carrier"/>
    <property type="match status" value="1"/>
</dbReference>
<feature type="transmembrane region" description="Helical" evidence="3">
    <location>
        <begin position="183"/>
        <end position="203"/>
    </location>
</feature>
<dbReference type="AlphaFoldDB" id="A0A6I8VNB7"/>